<evidence type="ECO:0008006" key="8">
    <source>
        <dbReference type="Google" id="ProtNLM"/>
    </source>
</evidence>
<name>A0A382G050_9ZZZZ</name>
<dbReference type="SUPFAM" id="SSF111331">
    <property type="entry name" value="NAD kinase/diacylglycerol kinase-like"/>
    <property type="match status" value="1"/>
</dbReference>
<keyword evidence="6" id="KW-0520">NAD</keyword>
<dbReference type="HAMAP" id="MF_00361">
    <property type="entry name" value="NAD_kinase"/>
    <property type="match status" value="1"/>
</dbReference>
<dbReference type="InterPro" id="IPR002504">
    <property type="entry name" value="NADK"/>
</dbReference>
<dbReference type="PANTHER" id="PTHR20275">
    <property type="entry name" value="NAD KINASE"/>
    <property type="match status" value="1"/>
</dbReference>
<dbReference type="GO" id="GO:0005524">
    <property type="term" value="F:ATP binding"/>
    <property type="evidence" value="ECO:0007669"/>
    <property type="project" value="UniProtKB-KW"/>
</dbReference>
<dbReference type="GO" id="GO:0003951">
    <property type="term" value="F:NAD+ kinase activity"/>
    <property type="evidence" value="ECO:0007669"/>
    <property type="project" value="InterPro"/>
</dbReference>
<dbReference type="GO" id="GO:0019674">
    <property type="term" value="P:NAD+ metabolic process"/>
    <property type="evidence" value="ECO:0007669"/>
    <property type="project" value="InterPro"/>
</dbReference>
<evidence type="ECO:0000256" key="4">
    <source>
        <dbReference type="ARBA" id="ARBA00022840"/>
    </source>
</evidence>
<protein>
    <recommendedName>
        <fullName evidence="8">NAD kinase</fullName>
    </recommendedName>
</protein>
<keyword evidence="4" id="KW-0067">ATP-binding</keyword>
<accession>A0A382G050</accession>
<evidence type="ECO:0000256" key="6">
    <source>
        <dbReference type="ARBA" id="ARBA00023027"/>
    </source>
</evidence>
<keyword evidence="5" id="KW-0521">NADP</keyword>
<dbReference type="FunFam" id="2.60.200.30:FF:000009">
    <property type="entry name" value="Poly(P)/ATP NAD kinase"/>
    <property type="match status" value="1"/>
</dbReference>
<dbReference type="PANTHER" id="PTHR20275:SF0">
    <property type="entry name" value="NAD KINASE"/>
    <property type="match status" value="1"/>
</dbReference>
<evidence type="ECO:0000256" key="2">
    <source>
        <dbReference type="ARBA" id="ARBA00022741"/>
    </source>
</evidence>
<sequence>MTKYKKIVFSGNTEDESSFLSVEPLIEKYQEKGIEAVVVDPKNNPDTDSIMENVELIVSIGGDGTMLHSAKLAYQYDIPITGINKGRLGFLTDISPQEAEPILDEILSGKYKTENRMLIEAFISINKTNKSIGYAFNDIVINRKETGRMIRIETTIDSSFINTHEGDGFIVATPTGSTAYSLSCGGPILKPEVEALLLVPICPHSLNDRPMVVPSSSEIILRCDGSQNVSAGIDLDGDTVSEMKMGEDLVIKKAAKSICLLHPENYDYFDNLKSKLLWGKDKRHE</sequence>
<evidence type="ECO:0000256" key="5">
    <source>
        <dbReference type="ARBA" id="ARBA00022857"/>
    </source>
</evidence>
<proteinExistence type="inferred from homology"/>
<dbReference type="EMBL" id="UINC01052503">
    <property type="protein sequence ID" value="SVB67907.1"/>
    <property type="molecule type" value="Genomic_DNA"/>
</dbReference>
<gene>
    <name evidence="7" type="ORF">METZ01_LOCUS220761</name>
</gene>
<dbReference type="Pfam" id="PF20143">
    <property type="entry name" value="NAD_kinase_C"/>
    <property type="match status" value="1"/>
</dbReference>
<evidence type="ECO:0000256" key="1">
    <source>
        <dbReference type="ARBA" id="ARBA00022679"/>
    </source>
</evidence>
<reference evidence="7" key="1">
    <citation type="submission" date="2018-05" db="EMBL/GenBank/DDBJ databases">
        <authorList>
            <person name="Lanie J.A."/>
            <person name="Ng W.-L."/>
            <person name="Kazmierczak K.M."/>
            <person name="Andrzejewski T.M."/>
            <person name="Davidsen T.M."/>
            <person name="Wayne K.J."/>
            <person name="Tettelin H."/>
            <person name="Glass J.I."/>
            <person name="Rusch D."/>
            <person name="Podicherti R."/>
            <person name="Tsui H.-C.T."/>
            <person name="Winkler M.E."/>
        </authorList>
    </citation>
    <scope>NUCLEOTIDE SEQUENCE</scope>
</reference>
<dbReference type="InterPro" id="IPR016064">
    <property type="entry name" value="NAD/diacylglycerol_kinase_sf"/>
</dbReference>
<keyword evidence="1" id="KW-0808">Transferase</keyword>
<evidence type="ECO:0000313" key="7">
    <source>
        <dbReference type="EMBL" id="SVB67907.1"/>
    </source>
</evidence>
<dbReference type="InterPro" id="IPR017437">
    <property type="entry name" value="ATP-NAD_kinase_PpnK-typ_C"/>
</dbReference>
<dbReference type="Pfam" id="PF01513">
    <property type="entry name" value="NAD_kinase"/>
    <property type="match status" value="1"/>
</dbReference>
<evidence type="ECO:0000256" key="3">
    <source>
        <dbReference type="ARBA" id="ARBA00022777"/>
    </source>
</evidence>
<dbReference type="Gene3D" id="2.60.200.30">
    <property type="entry name" value="Probable inorganic polyphosphate/atp-NAD kinase, domain 2"/>
    <property type="match status" value="1"/>
</dbReference>
<dbReference type="Gene3D" id="3.40.50.10330">
    <property type="entry name" value="Probable inorganic polyphosphate/atp-NAD kinase, domain 1"/>
    <property type="match status" value="1"/>
</dbReference>
<organism evidence="7">
    <name type="scientific">marine metagenome</name>
    <dbReference type="NCBI Taxonomy" id="408172"/>
    <lineage>
        <taxon>unclassified sequences</taxon>
        <taxon>metagenomes</taxon>
        <taxon>ecological metagenomes</taxon>
    </lineage>
</organism>
<keyword evidence="3" id="KW-0418">Kinase</keyword>
<keyword evidence="2" id="KW-0547">Nucleotide-binding</keyword>
<dbReference type="AlphaFoldDB" id="A0A382G050"/>
<dbReference type="InterPro" id="IPR017438">
    <property type="entry name" value="ATP-NAD_kinase_N"/>
</dbReference>
<dbReference type="GO" id="GO:0006741">
    <property type="term" value="P:NADP+ biosynthetic process"/>
    <property type="evidence" value="ECO:0007669"/>
    <property type="project" value="InterPro"/>
</dbReference>